<keyword evidence="2 4" id="KW-0378">Hydrolase</keyword>
<evidence type="ECO:0000256" key="1">
    <source>
        <dbReference type="ARBA" id="ARBA00005641"/>
    </source>
</evidence>
<keyword evidence="5" id="KW-0732">Signal</keyword>
<dbReference type="SUPFAM" id="SSF51445">
    <property type="entry name" value="(Trans)glycosidases"/>
    <property type="match status" value="1"/>
</dbReference>
<proteinExistence type="inferred from homology"/>
<dbReference type="InterPro" id="IPR017853">
    <property type="entry name" value="GH"/>
</dbReference>
<evidence type="ECO:0000313" key="7">
    <source>
        <dbReference type="EMBL" id="CAD8373577.1"/>
    </source>
</evidence>
<dbReference type="InterPro" id="IPR001547">
    <property type="entry name" value="Glyco_hydro_5"/>
</dbReference>
<keyword evidence="3 4" id="KW-0326">Glycosidase</keyword>
<gene>
    <name evidence="7" type="ORF">PBAH0796_LOCUS21431</name>
</gene>
<dbReference type="InterPro" id="IPR052066">
    <property type="entry name" value="Glycosphingolipid_Hydrolases"/>
</dbReference>
<evidence type="ECO:0000256" key="5">
    <source>
        <dbReference type="SAM" id="SignalP"/>
    </source>
</evidence>
<evidence type="ECO:0000256" key="3">
    <source>
        <dbReference type="ARBA" id="ARBA00023295"/>
    </source>
</evidence>
<evidence type="ECO:0000256" key="2">
    <source>
        <dbReference type="ARBA" id="ARBA00022801"/>
    </source>
</evidence>
<dbReference type="Gene3D" id="3.20.20.80">
    <property type="entry name" value="Glycosidases"/>
    <property type="match status" value="1"/>
</dbReference>
<evidence type="ECO:0000256" key="4">
    <source>
        <dbReference type="RuleBase" id="RU361153"/>
    </source>
</evidence>
<dbReference type="PANTHER" id="PTHR31308:SF3">
    <property type="entry name" value="ENDOGLYCOCERAMIDASE"/>
    <property type="match status" value="1"/>
</dbReference>
<sequence length="449" mass="48898">MKSFLGLWSFGLACGQAALRRNVRIDGQQFVLTETNQPIVLSGPNVVVKGPPYMPSVSGDTICNDIVDAKCRAAGTCSSCFTFNQADVDHIKALGWNSIRLGTVWAGAQPRDEDRLDPAFLERLHAVLNLTDANGLHVVLDNHGDMVGSAGCGNGVPMWFQQKAAPELLGKPLRTALPYSLVGQISVHKIAGYDHCGDDAAKWAMHAGDPNYNLVNECCQAMNSPNPGGLGFTTLSQKTMDYLVNEGPGRDYFVRFWRLLAEAVKGHRSAFAAELMNEPMTIHRRAMFDTWRACAEAITKIVPDMSVSICDLGEASLLPSWVTQLTGGTEDISSETVEWIKASSNVFYSWHYGSVPIDVENMQAISKAWNVPTFATETQCSQFNAAAAANISHSYWHYSSYCNTGPAFGNRSVPTDTFGACILGWAGGDSSHCARHIEHPGEFEWPLVV</sequence>
<comment type="similarity">
    <text evidence="1 4">Belongs to the glycosyl hydrolase 5 (cellulase A) family.</text>
</comment>
<feature type="chain" id="PRO_5030548843" description="Glycoside hydrolase family 5 domain-containing protein" evidence="5">
    <location>
        <begin position="18"/>
        <end position="449"/>
    </location>
</feature>
<dbReference type="AlphaFoldDB" id="A0A7S0AU02"/>
<accession>A0A7S0AU02</accession>
<dbReference type="Pfam" id="PF00150">
    <property type="entry name" value="Cellulase"/>
    <property type="match status" value="1"/>
</dbReference>
<organism evidence="7">
    <name type="scientific">Pyrodinium bahamense</name>
    <dbReference type="NCBI Taxonomy" id="73915"/>
    <lineage>
        <taxon>Eukaryota</taxon>
        <taxon>Sar</taxon>
        <taxon>Alveolata</taxon>
        <taxon>Dinophyceae</taxon>
        <taxon>Gonyaulacales</taxon>
        <taxon>Pyrocystaceae</taxon>
        <taxon>Pyrodinium</taxon>
    </lineage>
</organism>
<feature type="domain" description="Glycoside hydrolase family 5" evidence="6">
    <location>
        <begin position="84"/>
        <end position="150"/>
    </location>
</feature>
<dbReference type="EMBL" id="HBEG01035060">
    <property type="protein sequence ID" value="CAD8373577.1"/>
    <property type="molecule type" value="Transcribed_RNA"/>
</dbReference>
<reference evidence="7" key="1">
    <citation type="submission" date="2021-01" db="EMBL/GenBank/DDBJ databases">
        <authorList>
            <person name="Corre E."/>
            <person name="Pelletier E."/>
            <person name="Niang G."/>
            <person name="Scheremetjew M."/>
            <person name="Finn R."/>
            <person name="Kale V."/>
            <person name="Holt S."/>
            <person name="Cochrane G."/>
            <person name="Meng A."/>
            <person name="Brown T."/>
            <person name="Cohen L."/>
        </authorList>
    </citation>
    <scope>NUCLEOTIDE SEQUENCE</scope>
    <source>
        <strain evidence="7">Pbaha01</strain>
    </source>
</reference>
<name>A0A7S0AU02_9DINO</name>
<dbReference type="GO" id="GO:0004553">
    <property type="term" value="F:hydrolase activity, hydrolyzing O-glycosyl compounds"/>
    <property type="evidence" value="ECO:0007669"/>
    <property type="project" value="InterPro"/>
</dbReference>
<evidence type="ECO:0000259" key="6">
    <source>
        <dbReference type="Pfam" id="PF00150"/>
    </source>
</evidence>
<dbReference type="GO" id="GO:0000272">
    <property type="term" value="P:polysaccharide catabolic process"/>
    <property type="evidence" value="ECO:0007669"/>
    <property type="project" value="InterPro"/>
</dbReference>
<protein>
    <recommendedName>
        <fullName evidence="6">Glycoside hydrolase family 5 domain-containing protein</fullName>
    </recommendedName>
</protein>
<dbReference type="PANTHER" id="PTHR31308">
    <property type="match status" value="1"/>
</dbReference>
<feature type="signal peptide" evidence="5">
    <location>
        <begin position="1"/>
        <end position="17"/>
    </location>
</feature>